<sequence>MSAILQPLAAVLDDDPDVVVTLSLQLHALGMEARCHSRPEALLAELPILGPRLLIVDLELGRSNDGIEVLRRLAECRYAGAVLLLSGVESKIIHIAERVGRTLGLHMLDPLGKPYRLTDLRRRLEDISPRVVSERQSGDVLRSQEEVDLALTRDEFIVHYQPQFELASNRLSGVEALVRWQHPEMGLLQPGQFLPLMTPDQCQALTRRVASLALRDADRWSEAGLSLSMAINVTPAELMNAELLSLMDNGRRGLSHRAPIVLEITESDSMDDELLGGEVAARLRLHGVEVSVDDFGVGFSSLSRLQLLPISELKIDRSFVRDIHEASQDAAIVEAVALLGQRLGIRVVAEGVESLDRLPLLRTYGCTHVQGFALGRPMPAEQIPVIDRMLPA</sequence>
<gene>
    <name evidence="4" type="ORF">GCM10007160_22030</name>
</gene>
<comment type="caution">
    <text evidence="4">The sequence shown here is derived from an EMBL/GenBank/DDBJ whole genome shotgun (WGS) entry which is preliminary data.</text>
</comment>
<keyword evidence="1" id="KW-0597">Phosphoprotein</keyword>
<dbReference type="InterPro" id="IPR035919">
    <property type="entry name" value="EAL_sf"/>
</dbReference>
<evidence type="ECO:0000313" key="5">
    <source>
        <dbReference type="Proteomes" id="UP000653056"/>
    </source>
</evidence>
<evidence type="ECO:0000259" key="2">
    <source>
        <dbReference type="PROSITE" id="PS50110"/>
    </source>
</evidence>
<evidence type="ECO:0000313" key="4">
    <source>
        <dbReference type="EMBL" id="GGX94080.1"/>
    </source>
</evidence>
<dbReference type="SUPFAM" id="SSF141868">
    <property type="entry name" value="EAL domain-like"/>
    <property type="match status" value="1"/>
</dbReference>
<keyword evidence="5" id="KW-1185">Reference proteome</keyword>
<dbReference type="InterPro" id="IPR050706">
    <property type="entry name" value="Cyclic-di-GMP_PDE-like"/>
</dbReference>
<reference evidence="5" key="1">
    <citation type="journal article" date="2019" name="Int. J. Syst. Evol. Microbiol.">
        <title>The Global Catalogue of Microorganisms (GCM) 10K type strain sequencing project: providing services to taxonomists for standard genome sequencing and annotation.</title>
        <authorList>
            <consortium name="The Broad Institute Genomics Platform"/>
            <consortium name="The Broad Institute Genome Sequencing Center for Infectious Disease"/>
            <person name="Wu L."/>
            <person name="Ma J."/>
        </authorList>
    </citation>
    <scope>NUCLEOTIDE SEQUENCE [LARGE SCALE GENOMIC DNA]</scope>
    <source>
        <strain evidence="5">KCTC 22228</strain>
    </source>
</reference>
<name>A0ABQ2YST7_9GAMM</name>
<dbReference type="PANTHER" id="PTHR33121:SF79">
    <property type="entry name" value="CYCLIC DI-GMP PHOSPHODIESTERASE PDED-RELATED"/>
    <property type="match status" value="1"/>
</dbReference>
<dbReference type="PROSITE" id="PS50110">
    <property type="entry name" value="RESPONSE_REGULATORY"/>
    <property type="match status" value="1"/>
</dbReference>
<feature type="domain" description="EAL" evidence="3">
    <location>
        <begin position="140"/>
        <end position="391"/>
    </location>
</feature>
<accession>A0ABQ2YST7</accession>
<evidence type="ECO:0000259" key="3">
    <source>
        <dbReference type="PROSITE" id="PS50883"/>
    </source>
</evidence>
<dbReference type="Proteomes" id="UP000653056">
    <property type="component" value="Unassembled WGS sequence"/>
</dbReference>
<protein>
    <submittedName>
        <fullName evidence="4">Diguanylate phosphodiesterase</fullName>
    </submittedName>
</protein>
<dbReference type="Gene3D" id="3.40.50.2300">
    <property type="match status" value="1"/>
</dbReference>
<evidence type="ECO:0000256" key="1">
    <source>
        <dbReference type="PROSITE-ProRule" id="PRU00169"/>
    </source>
</evidence>
<dbReference type="Pfam" id="PF00563">
    <property type="entry name" value="EAL"/>
    <property type="match status" value="1"/>
</dbReference>
<dbReference type="EMBL" id="BMXS01000010">
    <property type="protein sequence ID" value="GGX94080.1"/>
    <property type="molecule type" value="Genomic_DNA"/>
</dbReference>
<dbReference type="CDD" id="cd01948">
    <property type="entry name" value="EAL"/>
    <property type="match status" value="1"/>
</dbReference>
<feature type="modified residue" description="4-aspartylphosphate" evidence="1">
    <location>
        <position position="57"/>
    </location>
</feature>
<dbReference type="PANTHER" id="PTHR33121">
    <property type="entry name" value="CYCLIC DI-GMP PHOSPHODIESTERASE PDEF"/>
    <property type="match status" value="1"/>
</dbReference>
<dbReference type="SUPFAM" id="SSF52172">
    <property type="entry name" value="CheY-like"/>
    <property type="match status" value="1"/>
</dbReference>
<dbReference type="InterPro" id="IPR011006">
    <property type="entry name" value="CheY-like_superfamily"/>
</dbReference>
<feature type="domain" description="Response regulatory" evidence="2">
    <location>
        <begin position="8"/>
        <end position="128"/>
    </location>
</feature>
<dbReference type="RefSeq" id="WP_189469112.1">
    <property type="nucleotide sequence ID" value="NZ_BMXS01000010.1"/>
</dbReference>
<organism evidence="4 5">
    <name type="scientific">Litchfieldella qijiaojingensis</name>
    <dbReference type="NCBI Taxonomy" id="980347"/>
    <lineage>
        <taxon>Bacteria</taxon>
        <taxon>Pseudomonadati</taxon>
        <taxon>Pseudomonadota</taxon>
        <taxon>Gammaproteobacteria</taxon>
        <taxon>Oceanospirillales</taxon>
        <taxon>Halomonadaceae</taxon>
        <taxon>Litchfieldella</taxon>
    </lineage>
</organism>
<dbReference type="SMART" id="SM00052">
    <property type="entry name" value="EAL"/>
    <property type="match status" value="1"/>
</dbReference>
<proteinExistence type="predicted"/>
<dbReference type="InterPro" id="IPR001633">
    <property type="entry name" value="EAL_dom"/>
</dbReference>
<dbReference type="PROSITE" id="PS50883">
    <property type="entry name" value="EAL"/>
    <property type="match status" value="1"/>
</dbReference>
<dbReference type="Gene3D" id="3.20.20.450">
    <property type="entry name" value="EAL domain"/>
    <property type="match status" value="1"/>
</dbReference>
<dbReference type="InterPro" id="IPR001789">
    <property type="entry name" value="Sig_transdc_resp-reg_receiver"/>
</dbReference>
<dbReference type="Pfam" id="PF00072">
    <property type="entry name" value="Response_reg"/>
    <property type="match status" value="1"/>
</dbReference>